<evidence type="ECO:0000256" key="1">
    <source>
        <dbReference type="SAM" id="MobiDB-lite"/>
    </source>
</evidence>
<protein>
    <submittedName>
        <fullName evidence="2">Uncharacterized protein</fullName>
    </submittedName>
</protein>
<reference evidence="2 3" key="1">
    <citation type="submission" date="2019-03" db="EMBL/GenBank/DDBJ databases">
        <title>Single cell metagenomics reveals metabolic interactions within the superorganism composed of flagellate Streblomastix strix and complex community of Bacteroidetes bacteria on its surface.</title>
        <authorList>
            <person name="Treitli S.C."/>
            <person name="Kolisko M."/>
            <person name="Husnik F."/>
            <person name="Keeling P."/>
            <person name="Hampl V."/>
        </authorList>
    </citation>
    <scope>NUCLEOTIDE SEQUENCE [LARGE SCALE GENOMIC DNA]</scope>
    <source>
        <strain evidence="2">ST1C</strain>
    </source>
</reference>
<evidence type="ECO:0000313" key="3">
    <source>
        <dbReference type="Proteomes" id="UP000324800"/>
    </source>
</evidence>
<dbReference type="Proteomes" id="UP000324800">
    <property type="component" value="Unassembled WGS sequence"/>
</dbReference>
<accession>A0A5J4WE52</accession>
<proteinExistence type="predicted"/>
<evidence type="ECO:0000313" key="2">
    <source>
        <dbReference type="EMBL" id="KAA6393228.1"/>
    </source>
</evidence>
<sequence length="459" mass="52150">MTRRTNFTNRRPSNSESPQTPNYANLVLQNPLQVAAQPQPTFVNTFRQNLEIDPLDPDQTIATPEEVPSNAKTAAQVLLAGFSGQEMSQIDFYAEEPSEVQIVEAKQRARTATDLVMCRKQSKHNNPSAQPMLAFDRVLADLETKLLQQYRLLQGILTQIVKRDWLATLKFNLCTCISIYETIYKVNMMRAQMDTTEQGNLLKTQPSPIIHPWYNSQMLGQLSELSQIEGAHPASVDTLLTRIVGFTGELDHELKKQTAQQVIDMIRSKPQIIPPEWAQDLVRKPTPETQLTAIITTSIPLPKLWIANAIPDLTNSVPSYPITESIFTNDEPTVNNKRIRLQRNDNARDQQGTIQPNQQTEQAVIQTVERPRRSTTSIRSVNNMLIPPIPAYPEQQPARIPLFSYITERNQQQRQSQRSISPTHKRADESEEDDFLDEIIPRITILHLSPHKSDIESAQ</sequence>
<feature type="region of interest" description="Disordered" evidence="1">
    <location>
        <begin position="1"/>
        <end position="22"/>
    </location>
</feature>
<organism evidence="2 3">
    <name type="scientific">Streblomastix strix</name>
    <dbReference type="NCBI Taxonomy" id="222440"/>
    <lineage>
        <taxon>Eukaryota</taxon>
        <taxon>Metamonada</taxon>
        <taxon>Preaxostyla</taxon>
        <taxon>Oxymonadida</taxon>
        <taxon>Streblomastigidae</taxon>
        <taxon>Streblomastix</taxon>
    </lineage>
</organism>
<name>A0A5J4WE52_9EUKA</name>
<dbReference type="AlphaFoldDB" id="A0A5J4WE52"/>
<gene>
    <name evidence="2" type="ORF">EZS28_011245</name>
</gene>
<dbReference type="EMBL" id="SNRW01002298">
    <property type="protein sequence ID" value="KAA6393228.1"/>
    <property type="molecule type" value="Genomic_DNA"/>
</dbReference>
<feature type="region of interest" description="Disordered" evidence="1">
    <location>
        <begin position="409"/>
        <end position="433"/>
    </location>
</feature>
<comment type="caution">
    <text evidence="2">The sequence shown here is derived from an EMBL/GenBank/DDBJ whole genome shotgun (WGS) entry which is preliminary data.</text>
</comment>
<feature type="compositionally biased region" description="Polar residues" evidence="1">
    <location>
        <begin position="349"/>
        <end position="365"/>
    </location>
</feature>
<feature type="region of interest" description="Disordered" evidence="1">
    <location>
        <begin position="342"/>
        <end position="380"/>
    </location>
</feature>